<dbReference type="PROSITE" id="PS50835">
    <property type="entry name" value="IG_LIKE"/>
    <property type="match status" value="1"/>
</dbReference>
<organism evidence="2 3">
    <name type="scientific">Christiangramia fulva</name>
    <dbReference type="NCBI Taxonomy" id="2126553"/>
    <lineage>
        <taxon>Bacteria</taxon>
        <taxon>Pseudomonadati</taxon>
        <taxon>Bacteroidota</taxon>
        <taxon>Flavobacteriia</taxon>
        <taxon>Flavobacteriales</taxon>
        <taxon>Flavobacteriaceae</taxon>
        <taxon>Christiangramia</taxon>
    </lineage>
</organism>
<dbReference type="Proteomes" id="UP000241507">
    <property type="component" value="Chromosome"/>
</dbReference>
<accession>A0A2R3Z1X4</accession>
<reference evidence="3" key="1">
    <citation type="submission" date="2018-03" db="EMBL/GenBank/DDBJ databases">
        <title>Gramella fulva sp. nov., isolated from a dry surface of tidal flat.</title>
        <authorList>
            <person name="Hwang S.H."/>
            <person name="Hwang W.M."/>
            <person name="Kang K."/>
            <person name="Ahn T.-Y."/>
        </authorList>
    </citation>
    <scope>NUCLEOTIDE SEQUENCE [LARGE SCALE GENOMIC DNA]</scope>
    <source>
        <strain evidence="3">SH35</strain>
    </source>
</reference>
<dbReference type="InterPro" id="IPR007110">
    <property type="entry name" value="Ig-like_dom"/>
</dbReference>
<name>A0A2R3Z1X4_9FLAO</name>
<dbReference type="InterPro" id="IPR043504">
    <property type="entry name" value="Peptidase_S1_PA_chymotrypsin"/>
</dbReference>
<evidence type="ECO:0000259" key="1">
    <source>
        <dbReference type="PROSITE" id="PS50835"/>
    </source>
</evidence>
<dbReference type="Pfam" id="PF13573">
    <property type="entry name" value="SprB"/>
    <property type="match status" value="1"/>
</dbReference>
<sequence>MKKITILKKPEVIQGIIAFFTFLLVFNLQAQTSTTFDLPTNCVADDLEPVGAYLSDLPVCIDCQTQQVWPASLTLKLNNKTGSTRTAFAFWAILEITGEEGVENFYISGCTGPVEGKGISEITVDDLTFYNSSGVLLPDKSLEYQCGTSLKIKDMIMAWTPASDVPDNQCPITPESIESKCRGVAELKVDTPLGGVVDSVTPVTCNGDGDGSISITASGGKAPYTFAWTMEEDALFSSSSEDLSNLSGGTYNCIITDANNCTFQLQDILVGEPLAVSVTTSSTNVSCNGENDGAITVTGGTYDNLELWKLTTEPDTYTKVSSPTFSSGVYSGLMPGKYKVKGLAADGNGTADACSAFSTPETISEPAAVSVTTSSTNVSCNGENDGTITVTGGTYDNLELWKLTTEPDTYTKVSSPTFSSGVYSGLMPGKYKVKGLAADGNGTADACSAFSTPETISEPAAVSVTTSSTNVSCNGENDGTITVTGGTYDNLELWKLTTEPDTYTKVSSPTFSSGVYSGLMPGKYKVKGLAADGNGTADACSAFSTPETISEPAAVSVTTSSTNVSCNGENDGTITVTGGTYDNLELWKLTTEPDTYTKVSSPTFSSGVYSGLMPGKYKVKGLAADGNGTTDACSAFSTPETISEPAAVSVTTSSTNVSCNGENDGTITVTGGTYDNLELWKLTTEPDTYTKVSSPTFSSGVYSGLMPGKYKVKGLAADGNGTADACSAFSTPETISEPAAVSVTTSSTNVSCNGENDGTITVTGGTYDNLELWKLTTEPDTYTKVSSPTFSSGVYSGLMPGKYKVKGLAADGNGTADACSAFSTPETISEPAAVSVTTSSTNVSCNGENDGTITVTGGTYDNLELWKLTTEPDTYTKVSSPTFSSGVYSGLMPGKYKVKGLAADGNGTTDACSAFSTPETITEPAKVKIPNINTQQSDCIGGIATTKLSYDDTSITEFYYRYKDATDENAEWTSWLQYTTTSDPISLGVGSYTFQVKYTVDGCLSDEFPVNIGIPQDAELTVTTHGTTVDCSTGTGSIIVDNISDLTGVKFTLYRIIDTENSEIVQPYQDVDYPTNGFTGLTPGNYFVSAVSTFGCPGNDLVTLEVPQCLTCETAFAKDEYLSNCFLDDPVLNSERWGWTNLYEKGQSYTLNLYEGADHCDATTDRKVGQVEVIPNGDLIDVTFTVNDNHIMSSVHLYVGCDPYPSKKQKGQYEYTVAPGQYNFNAKGDIGYRKTYSIKGIEITQDTYYLIAHIDVCTSETQGYIEELRAADDGTGSTTYNGRQAEMASCDVTGTNGRNSKTSAQLTLSSTSTQSLTETSEPIFKVAPVPFSDQLNIGYIFDYTSDVTIEVFDMNGRLLKTYRDKAVNSDSMSTFNVTFRTFTGQQFILRMTTDREVYSAQVIAK</sequence>
<keyword evidence="3" id="KW-1185">Reference proteome</keyword>
<dbReference type="EMBL" id="CP028136">
    <property type="protein sequence ID" value="AVR44267.1"/>
    <property type="molecule type" value="Genomic_DNA"/>
</dbReference>
<gene>
    <name evidence="2" type="ORF">C7S20_02760</name>
</gene>
<protein>
    <recommendedName>
        <fullName evidence="1">Ig-like domain-containing protein</fullName>
    </recommendedName>
</protein>
<dbReference type="KEGG" id="grs:C7S20_02760"/>
<evidence type="ECO:0000313" key="3">
    <source>
        <dbReference type="Proteomes" id="UP000241507"/>
    </source>
</evidence>
<dbReference type="InterPro" id="IPR025667">
    <property type="entry name" value="SprB_repeat"/>
</dbReference>
<proteinExistence type="predicted"/>
<evidence type="ECO:0000313" key="2">
    <source>
        <dbReference type="EMBL" id="AVR44267.1"/>
    </source>
</evidence>
<feature type="domain" description="Ig-like" evidence="1">
    <location>
        <begin position="174"/>
        <end position="264"/>
    </location>
</feature>
<dbReference type="Gene3D" id="2.40.10.10">
    <property type="entry name" value="Trypsin-like serine proteases"/>
    <property type="match status" value="6"/>
</dbReference>